<dbReference type="Pfam" id="PF25171">
    <property type="entry name" value="Beta-prop_WDR36-Utp21_1st"/>
    <property type="match status" value="1"/>
</dbReference>
<dbReference type="PROSITE" id="PS00678">
    <property type="entry name" value="WD_REPEATS_1"/>
    <property type="match status" value="1"/>
</dbReference>
<evidence type="ECO:0000256" key="3">
    <source>
        <dbReference type="PROSITE-ProRule" id="PRU00221"/>
    </source>
</evidence>
<dbReference type="VEuPathDB" id="VectorBase:GAUT023748"/>
<dbReference type="PANTHER" id="PTHR22840:SF12">
    <property type="entry name" value="WD REPEAT-CONTAINING PROTEIN 36"/>
    <property type="match status" value="1"/>
</dbReference>
<dbReference type="Gene3D" id="2.130.10.10">
    <property type="entry name" value="YVTN repeat-like/Quinoprotein amine dehydrogenase"/>
    <property type="match status" value="2"/>
</dbReference>
<protein>
    <recommendedName>
        <fullName evidence="9">Small-subunit processome Utp21 domain-containing protein</fullName>
    </recommendedName>
</protein>
<dbReference type="SMART" id="SM00320">
    <property type="entry name" value="WD40"/>
    <property type="match status" value="9"/>
</dbReference>
<reference evidence="7" key="1">
    <citation type="submission" date="2020-05" db="UniProtKB">
        <authorList>
            <consortium name="EnsemblMetazoa"/>
        </authorList>
    </citation>
    <scope>IDENTIFICATION</scope>
    <source>
        <strain evidence="7">TTRI</strain>
    </source>
</reference>
<evidence type="ECO:0000256" key="4">
    <source>
        <dbReference type="SAM" id="MobiDB-lite"/>
    </source>
</evidence>
<dbReference type="FunFam" id="2.130.10.10:FF:000109">
    <property type="entry name" value="WD repeat domain 36"/>
    <property type="match status" value="1"/>
</dbReference>
<feature type="repeat" description="WD" evidence="3">
    <location>
        <begin position="277"/>
        <end position="308"/>
    </location>
</feature>
<dbReference type="SUPFAM" id="SSF50978">
    <property type="entry name" value="WD40 repeat-like"/>
    <property type="match status" value="1"/>
</dbReference>
<keyword evidence="8" id="KW-1185">Reference proteome</keyword>
<dbReference type="Proteomes" id="UP000078200">
    <property type="component" value="Unassembled WGS sequence"/>
</dbReference>
<feature type="domain" description="WDR36/Utp21 N-terminal" evidence="6">
    <location>
        <begin position="48"/>
        <end position="311"/>
    </location>
</feature>
<dbReference type="InterPro" id="IPR059157">
    <property type="entry name" value="WDR36-Utp21_N"/>
</dbReference>
<keyword evidence="2" id="KW-0677">Repeat</keyword>
<accession>A0A1A9V2L6</accession>
<dbReference type="STRING" id="7395.A0A1A9V2L6"/>
<dbReference type="InterPro" id="IPR007319">
    <property type="entry name" value="WDR36/Utp21_C"/>
</dbReference>
<dbReference type="GO" id="GO:0034388">
    <property type="term" value="C:Pwp2p-containing subcomplex of 90S preribosome"/>
    <property type="evidence" value="ECO:0007669"/>
    <property type="project" value="TreeGrafter"/>
</dbReference>
<organism evidence="7 8">
    <name type="scientific">Glossina austeni</name>
    <name type="common">Savannah tsetse fly</name>
    <dbReference type="NCBI Taxonomy" id="7395"/>
    <lineage>
        <taxon>Eukaryota</taxon>
        <taxon>Metazoa</taxon>
        <taxon>Ecdysozoa</taxon>
        <taxon>Arthropoda</taxon>
        <taxon>Hexapoda</taxon>
        <taxon>Insecta</taxon>
        <taxon>Pterygota</taxon>
        <taxon>Neoptera</taxon>
        <taxon>Endopterygota</taxon>
        <taxon>Diptera</taxon>
        <taxon>Brachycera</taxon>
        <taxon>Muscomorpha</taxon>
        <taxon>Hippoboscoidea</taxon>
        <taxon>Glossinidae</taxon>
        <taxon>Glossina</taxon>
    </lineage>
</organism>
<evidence type="ECO:0000256" key="1">
    <source>
        <dbReference type="ARBA" id="ARBA00022574"/>
    </source>
</evidence>
<dbReference type="Pfam" id="PF04192">
    <property type="entry name" value="Utp21"/>
    <property type="match status" value="1"/>
</dbReference>
<feature type="domain" description="WDR36/Utp21 C-terminal" evidence="5">
    <location>
        <begin position="711"/>
        <end position="912"/>
    </location>
</feature>
<dbReference type="InterPro" id="IPR019775">
    <property type="entry name" value="WD40_repeat_CS"/>
</dbReference>
<evidence type="ECO:0000313" key="8">
    <source>
        <dbReference type="Proteomes" id="UP000078200"/>
    </source>
</evidence>
<dbReference type="GO" id="GO:0032040">
    <property type="term" value="C:small-subunit processome"/>
    <property type="evidence" value="ECO:0007669"/>
    <property type="project" value="InterPro"/>
</dbReference>
<evidence type="ECO:0000259" key="6">
    <source>
        <dbReference type="Pfam" id="PF25171"/>
    </source>
</evidence>
<feature type="repeat" description="WD" evidence="3">
    <location>
        <begin position="572"/>
        <end position="613"/>
    </location>
</feature>
<keyword evidence="1 3" id="KW-0853">WD repeat</keyword>
<dbReference type="InterPro" id="IPR036322">
    <property type="entry name" value="WD40_repeat_dom_sf"/>
</dbReference>
<dbReference type="InterPro" id="IPR001680">
    <property type="entry name" value="WD40_rpt"/>
</dbReference>
<name>A0A1A9V2L6_GLOAU</name>
<proteinExistence type="predicted"/>
<evidence type="ECO:0008006" key="9">
    <source>
        <dbReference type="Google" id="ProtNLM"/>
    </source>
</evidence>
<evidence type="ECO:0000259" key="5">
    <source>
        <dbReference type="Pfam" id="PF04192"/>
    </source>
</evidence>
<dbReference type="EnsemblMetazoa" id="GAUT023748-RA">
    <property type="protein sequence ID" value="GAUT023748-PA"/>
    <property type="gene ID" value="GAUT023748"/>
</dbReference>
<dbReference type="Pfam" id="PF25168">
    <property type="entry name" value="Beta-prop_WDR36-Utp21_2nd"/>
    <property type="match status" value="1"/>
</dbReference>
<dbReference type="AlphaFoldDB" id="A0A1A9V2L6"/>
<dbReference type="InterPro" id="IPR015943">
    <property type="entry name" value="WD40/YVTN_repeat-like_dom_sf"/>
</dbReference>
<dbReference type="SUPFAM" id="SSF101908">
    <property type="entry name" value="Putative isomerase YbhE"/>
    <property type="match status" value="1"/>
</dbReference>
<dbReference type="PANTHER" id="PTHR22840">
    <property type="entry name" value="WD REPEAT-CONTAINING PROTEIN 36"/>
    <property type="match status" value="1"/>
</dbReference>
<dbReference type="PROSITE" id="PS50294">
    <property type="entry name" value="WD_REPEATS_REGION"/>
    <property type="match status" value="2"/>
</dbReference>
<evidence type="ECO:0000313" key="7">
    <source>
        <dbReference type="EnsemblMetazoa" id="GAUT023748-PA"/>
    </source>
</evidence>
<sequence length="916" mass="103675">MSNLKKNFGNCFKKNNGAIFKYNRVIGQVSNQIPAIIRYIRHRKDNLIITCVGRSFQVYASSHFRLLHVSGQHPDDITAMAVDRRHIYTASNKCIYAWRAGKHVKNVYRGHAKNVHTLLPFGCHLIAVDEDNVLKVWNIKEAGVYLEVAFKEDFKITAVAHPSTYVNKIVLGSEQGQLKLLNIRNNRVVYTFNLHSSRVTCIEPAPAINVVAAGHQDGCINLIDLQYNQILMRLKQDWGTVLNIAFRTDGPPVMVSTSNHGYVAFWNLEEKKILDQLQVHEDAVSTVICLPNEPLMLTTSSDNSMKLWIFDMIDGGARMLRIREGHISPPLCIRYHGHNGSTILSSGEDCSLRAFSTVTETFNRNFGKASYNRKSSKKKNRFQDDPHRMPPITEFTSETTCEKEWDNIAAIHAGTLQATTWSFHKSCMGQNRLMPQKCYNKNRPDIFVEATCIVLTRCGNFAIIGYSSGDVEKYNMQSGQHRGSYGNPGHKAAVRGVVVDNLNQMLVSGCSSGLLKFWHFREKVEEPWRTMRLLEGIAFMRSHRDGSIIAVALINYIILVIDLDTKGIVRKFEGHSAKLNDLTFSTDSRWIISASMDATIKVWDLPSSYMIDQFRVEKPCISMTMSPTGDFLATAHVSCLGIYLWANRTLFNRVSLHSTNPRIDAPLVKLPSNLDVEMTKVSKALVDAHELITNQEENLEQIDFVYLTPRQLPNNVISISNLPAPKWQNLLHLDIIKRRNKPKCPPNVTKLAPFFIPTLSGLEMEYDVSTENAGRKKSGSKISKHSLGNHLTNFGNLLEITASSTDYEAFVNRLKQMNPADVDFEVKSLDPLSDGKVMIQFVKIIQYMLLSNIDFELVQSYLSIFLRHHGLALFEFSEVIENLKNVTKLQEASWDKIEKKLMFGIGVVATLRNFTQ</sequence>
<evidence type="ECO:0000256" key="2">
    <source>
        <dbReference type="ARBA" id="ARBA00022737"/>
    </source>
</evidence>
<dbReference type="GO" id="GO:0006364">
    <property type="term" value="P:rRNA processing"/>
    <property type="evidence" value="ECO:0007669"/>
    <property type="project" value="InterPro"/>
</dbReference>
<dbReference type="PROSITE" id="PS50082">
    <property type="entry name" value="WD_REPEATS_2"/>
    <property type="match status" value="2"/>
</dbReference>
<feature type="region of interest" description="Disordered" evidence="4">
    <location>
        <begin position="373"/>
        <end position="395"/>
    </location>
</feature>